<dbReference type="EMBL" id="JACSQM010000010">
    <property type="protein sequence ID" value="MBD7965871.1"/>
    <property type="molecule type" value="Genomic_DNA"/>
</dbReference>
<comment type="caution">
    <text evidence="3">The sequence shown here is derived from an EMBL/GenBank/DDBJ whole genome shotgun (WGS) entry which is preliminary data.</text>
</comment>
<evidence type="ECO:0000256" key="1">
    <source>
        <dbReference type="ARBA" id="ARBA00006817"/>
    </source>
</evidence>
<feature type="domain" description="Activator of Hsp90 ATPase homologue 1/2-like C-terminal" evidence="2">
    <location>
        <begin position="26"/>
        <end position="169"/>
    </location>
</feature>
<proteinExistence type="inferred from homology"/>
<name>A0ABR8SQT6_9BACL</name>
<sequence length="173" mass="19874">MTVENKTNQLTSKVEGNVLVLERTFNAPRELVFKAFSEEEHLKRWWAPGGWTMSIKQFEFRPEGVWHYCMKCTDESQEYFGHESWGRAVFHEIVAPEKIKSVDAFSDAEGNVSEELPQTEVTLTFVSEGNQTKLINRAEYASADDVKTVLDMGMLEGVTMTWNQLEELLAEMK</sequence>
<dbReference type="SUPFAM" id="SSF55961">
    <property type="entry name" value="Bet v1-like"/>
    <property type="match status" value="1"/>
</dbReference>
<reference evidence="3 4" key="1">
    <citation type="submission" date="2020-08" db="EMBL/GenBank/DDBJ databases">
        <title>A Genomic Blueprint of the Chicken Gut Microbiome.</title>
        <authorList>
            <person name="Gilroy R."/>
            <person name="Ravi A."/>
            <person name="Getino M."/>
            <person name="Pursley I."/>
            <person name="Horton D.L."/>
            <person name="Alikhan N.-F."/>
            <person name="Baker D."/>
            <person name="Gharbi K."/>
            <person name="Hall N."/>
            <person name="Watson M."/>
            <person name="Adriaenssens E.M."/>
            <person name="Foster-Nyarko E."/>
            <person name="Jarju S."/>
            <person name="Secka A."/>
            <person name="Antonio M."/>
            <person name="Oren A."/>
            <person name="Chaudhuri R."/>
            <person name="La Ragione R.M."/>
            <person name="Hildebrand F."/>
            <person name="Pallen M.J."/>
        </authorList>
    </citation>
    <scope>NUCLEOTIDE SEQUENCE [LARGE SCALE GENOMIC DNA]</scope>
    <source>
        <strain evidence="3 4">Sa2CUA10</strain>
    </source>
</reference>
<accession>A0ABR8SQT6</accession>
<evidence type="ECO:0000313" key="3">
    <source>
        <dbReference type="EMBL" id="MBD7965871.1"/>
    </source>
</evidence>
<dbReference type="RefSeq" id="WP_191755099.1">
    <property type="nucleotide sequence ID" value="NZ_JACSQM010000010.1"/>
</dbReference>
<gene>
    <name evidence="3" type="ORF">H9648_17560</name>
</gene>
<keyword evidence="4" id="KW-1185">Reference proteome</keyword>
<evidence type="ECO:0000313" key="4">
    <source>
        <dbReference type="Proteomes" id="UP000603641"/>
    </source>
</evidence>
<protein>
    <submittedName>
        <fullName evidence="3">SRPBCC domain-containing protein</fullName>
    </submittedName>
</protein>
<dbReference type="Pfam" id="PF08327">
    <property type="entry name" value="AHSA1"/>
    <property type="match status" value="1"/>
</dbReference>
<comment type="similarity">
    <text evidence="1">Belongs to the AHA1 family.</text>
</comment>
<evidence type="ECO:0000259" key="2">
    <source>
        <dbReference type="Pfam" id="PF08327"/>
    </source>
</evidence>
<dbReference type="Gene3D" id="3.30.530.20">
    <property type="match status" value="1"/>
</dbReference>
<dbReference type="Proteomes" id="UP000603641">
    <property type="component" value="Unassembled WGS sequence"/>
</dbReference>
<organism evidence="3 4">
    <name type="scientific">Fictibacillus norfolkensis</name>
    <dbReference type="NCBI Taxonomy" id="2762233"/>
    <lineage>
        <taxon>Bacteria</taxon>
        <taxon>Bacillati</taxon>
        <taxon>Bacillota</taxon>
        <taxon>Bacilli</taxon>
        <taxon>Bacillales</taxon>
        <taxon>Fictibacillaceae</taxon>
        <taxon>Fictibacillus</taxon>
    </lineage>
</organism>
<dbReference type="InterPro" id="IPR013538">
    <property type="entry name" value="ASHA1/2-like_C"/>
</dbReference>
<dbReference type="InterPro" id="IPR023393">
    <property type="entry name" value="START-like_dom_sf"/>
</dbReference>